<keyword evidence="2" id="KW-1185">Reference proteome</keyword>
<name>A0ABV4C500_9MYCO</name>
<dbReference type="PANTHER" id="PTHR23026">
    <property type="entry name" value="NADPH NITROREDUCTASE"/>
    <property type="match status" value="1"/>
</dbReference>
<dbReference type="SUPFAM" id="SSF55469">
    <property type="entry name" value="FMN-dependent nitroreductase-like"/>
    <property type="match status" value="1"/>
</dbReference>
<dbReference type="PANTHER" id="PTHR23026:SF123">
    <property type="entry name" value="NAD(P)H NITROREDUCTASE RV3131-RELATED"/>
    <property type="match status" value="1"/>
</dbReference>
<dbReference type="Proteomes" id="UP001564760">
    <property type="component" value="Unassembled WGS sequence"/>
</dbReference>
<dbReference type="InterPro" id="IPR050627">
    <property type="entry name" value="Nitroreductase/BluB"/>
</dbReference>
<dbReference type="Gene3D" id="3.40.109.10">
    <property type="entry name" value="NADH Oxidase"/>
    <property type="match status" value="1"/>
</dbReference>
<dbReference type="InterPro" id="IPR000415">
    <property type="entry name" value="Nitroreductase-like"/>
</dbReference>
<proteinExistence type="predicted"/>
<evidence type="ECO:0000313" key="2">
    <source>
        <dbReference type="Proteomes" id="UP001564760"/>
    </source>
</evidence>
<organism evidence="1 2">
    <name type="scientific">Mycobacterium servetii</name>
    <dbReference type="NCBI Taxonomy" id="3237418"/>
    <lineage>
        <taxon>Bacteria</taxon>
        <taxon>Bacillati</taxon>
        <taxon>Actinomycetota</taxon>
        <taxon>Actinomycetes</taxon>
        <taxon>Mycobacteriales</taxon>
        <taxon>Mycobacteriaceae</taxon>
        <taxon>Mycobacterium</taxon>
    </lineage>
</organism>
<dbReference type="EMBL" id="JBGEDP010000001">
    <property type="protein sequence ID" value="MEY8017616.1"/>
    <property type="molecule type" value="Genomic_DNA"/>
</dbReference>
<gene>
    <name evidence="1" type="ORF">AB8998_22895</name>
</gene>
<dbReference type="NCBIfam" id="NF047509">
    <property type="entry name" value="Rv3131_FMN_oxido"/>
    <property type="match status" value="1"/>
</dbReference>
<reference evidence="1 2" key="1">
    <citation type="submission" date="2024-08" db="EMBL/GenBank/DDBJ databases">
        <title>Mycobacterium servetensis sp. nov., a novel rapid-growing mycobacterial species recovered from a human patient in Zaragoza, Spain.</title>
        <authorList>
            <person name="Tristancho-Baro A.I."/>
            <person name="Buenestado-Serrano S."/>
            <person name="Garcia De Viedma D."/>
            <person name="Milagro-Beamonte A."/>
            <person name="Burillo N."/>
            <person name="Sanz S."/>
            <person name="Lopez-Calleja A.I."/>
            <person name="Penas-Utrilla D."/>
            <person name="Guardingo M."/>
            <person name="Garcia M.J."/>
            <person name="Vinuelas-Bayon J."/>
        </authorList>
    </citation>
    <scope>NUCLEOTIDE SEQUENCE [LARGE SCALE GENOMIC DNA]</scope>
    <source>
        <strain evidence="2">HUMS_12744610</strain>
    </source>
</reference>
<comment type="caution">
    <text evidence="1">The sequence shown here is derived from an EMBL/GenBank/DDBJ whole genome shotgun (WGS) entry which is preliminary data.</text>
</comment>
<sequence>MTLACRAPSLHNSQPWRWVVEDSTLHLWADPRQSMPGTDRTGRELILSCGAVLDHLRVAMAAAGWAADTERLPEPGEPDHLAAVRFRPMDTVTRADRLRADAILRRRTDRLPFDPPPRWPAVHAALCRTVAPYDVLLDVVADEQRPRLAEESALEETLRRYDTTYVSELRWWTSPFESDATHVPESVLVSASDADRVDVARSFPPAGASGRRAAVDHDRSKIVVLSTPHGDDRPEVLRCGEALSAVLIECTVTGLATCTVTHLTEVPASRTVIAEIVGTAGQPQLLVRVGGAPSDGRRAERTERRLVTEVLTFGTGREERR</sequence>
<accession>A0ABV4C500</accession>
<evidence type="ECO:0000313" key="1">
    <source>
        <dbReference type="EMBL" id="MEY8017616.1"/>
    </source>
</evidence>
<protein>
    <submittedName>
        <fullName evidence="1">NAD(P)H nitroreductase</fullName>
    </submittedName>
</protein>